<dbReference type="OrthoDB" id="3800613at2759"/>
<proteinExistence type="predicted"/>
<evidence type="ECO:0000256" key="1">
    <source>
        <dbReference type="SAM" id="MobiDB-lite"/>
    </source>
</evidence>
<keyword evidence="3" id="KW-1185">Reference proteome</keyword>
<gene>
    <name evidence="2" type="ORF">K460DRAFT_405186</name>
</gene>
<dbReference type="RefSeq" id="XP_040787471.1">
    <property type="nucleotide sequence ID" value="XM_040936814.1"/>
</dbReference>
<sequence length="262" mass="29444">MFSLIPWLMPRYRQPVWLDVIINNFLNSVTGYLTRLLRDTPLEYWLLDSQGQFGTLFVSVILVALIWLISLEYSAQAENPVASSVSTEATHDNVHGPGEIQEQPAPVTLPSDDIARTPSPVRASIMRSFARPDHRPTNAHLEISPFRTARPLGDPDRTGRITTPGYQTPFGKPTHSQDFSSLAEKAPVSYKTLKENGMLHPDGTPTKKWTVSRRMTDSRGIRGEDSRKEVVAWWVNDSGRRGGRARLRQDLDEEEDGVAARL</sequence>
<reference evidence="2" key="1">
    <citation type="submission" date="2020-01" db="EMBL/GenBank/DDBJ databases">
        <authorList>
            <consortium name="DOE Joint Genome Institute"/>
            <person name="Haridas S."/>
            <person name="Albert R."/>
            <person name="Binder M."/>
            <person name="Bloem J."/>
            <person name="Labutti K."/>
            <person name="Salamov A."/>
            <person name="Andreopoulos B."/>
            <person name="Baker S.E."/>
            <person name="Barry K."/>
            <person name="Bills G."/>
            <person name="Bluhm B.H."/>
            <person name="Cannon C."/>
            <person name="Castanera R."/>
            <person name="Culley D.E."/>
            <person name="Daum C."/>
            <person name="Ezra D."/>
            <person name="Gonzalez J.B."/>
            <person name="Henrissat B."/>
            <person name="Kuo A."/>
            <person name="Liang C."/>
            <person name="Lipzen A."/>
            <person name="Lutzoni F."/>
            <person name="Magnuson J."/>
            <person name="Mondo S."/>
            <person name="Nolan M."/>
            <person name="Ohm R."/>
            <person name="Pangilinan J."/>
            <person name="Park H.-J."/>
            <person name="Ramirez L."/>
            <person name="Alfaro M."/>
            <person name="Sun H."/>
            <person name="Tritt A."/>
            <person name="Yoshinaga Y."/>
            <person name="Zwiers L.-H."/>
            <person name="Turgeon B.G."/>
            <person name="Goodwin S.B."/>
            <person name="Spatafora J.W."/>
            <person name="Crous P.W."/>
            <person name="Grigoriev I.V."/>
        </authorList>
    </citation>
    <scope>NUCLEOTIDE SEQUENCE</scope>
    <source>
        <strain evidence="2">CBS 394.84</strain>
    </source>
</reference>
<dbReference type="EMBL" id="ML976616">
    <property type="protein sequence ID" value="KAF1844908.1"/>
    <property type="molecule type" value="Genomic_DNA"/>
</dbReference>
<dbReference type="AlphaFoldDB" id="A0A9P4GF54"/>
<name>A0A9P4GF54_9PLEO</name>
<organism evidence="2 3">
    <name type="scientific">Cucurbitaria berberidis CBS 394.84</name>
    <dbReference type="NCBI Taxonomy" id="1168544"/>
    <lineage>
        <taxon>Eukaryota</taxon>
        <taxon>Fungi</taxon>
        <taxon>Dikarya</taxon>
        <taxon>Ascomycota</taxon>
        <taxon>Pezizomycotina</taxon>
        <taxon>Dothideomycetes</taxon>
        <taxon>Pleosporomycetidae</taxon>
        <taxon>Pleosporales</taxon>
        <taxon>Pleosporineae</taxon>
        <taxon>Cucurbitariaceae</taxon>
        <taxon>Cucurbitaria</taxon>
    </lineage>
</organism>
<accession>A0A9P4GF54</accession>
<dbReference type="Proteomes" id="UP000800039">
    <property type="component" value="Unassembled WGS sequence"/>
</dbReference>
<feature type="region of interest" description="Disordered" evidence="1">
    <location>
        <begin position="84"/>
        <end position="117"/>
    </location>
</feature>
<comment type="caution">
    <text evidence="2">The sequence shown here is derived from an EMBL/GenBank/DDBJ whole genome shotgun (WGS) entry which is preliminary data.</text>
</comment>
<dbReference type="GeneID" id="63854064"/>
<protein>
    <submittedName>
        <fullName evidence="2">Uncharacterized protein</fullName>
    </submittedName>
</protein>
<evidence type="ECO:0000313" key="2">
    <source>
        <dbReference type="EMBL" id="KAF1844908.1"/>
    </source>
</evidence>
<evidence type="ECO:0000313" key="3">
    <source>
        <dbReference type="Proteomes" id="UP000800039"/>
    </source>
</evidence>